<dbReference type="EMBL" id="BK015894">
    <property type="protein sequence ID" value="DAD72115.1"/>
    <property type="molecule type" value="Genomic_DNA"/>
</dbReference>
<sequence length="121" mass="13781">MGKPKAETRIKREREKLAEVFAKMDENKRKTAEKLMDNAAFMAVTLEDLRDSINENGCVSEYQNGENQFGTKKSPEVEVYNTMIKNYTTVIKTLCDLLPESNGEMNALTEWQRTAAGRRIG</sequence>
<name>A0A8S5LQJ5_9CAUD</name>
<proteinExistence type="predicted"/>
<organism evidence="1">
    <name type="scientific">Myoviridae sp. ctOyc4</name>
    <dbReference type="NCBI Taxonomy" id="2827606"/>
    <lineage>
        <taxon>Viruses</taxon>
        <taxon>Duplodnaviria</taxon>
        <taxon>Heunggongvirae</taxon>
        <taxon>Uroviricota</taxon>
        <taxon>Caudoviricetes</taxon>
    </lineage>
</organism>
<protein>
    <submittedName>
        <fullName evidence="1">Uncharacterized protein</fullName>
    </submittedName>
</protein>
<reference evidence="1" key="1">
    <citation type="journal article" date="2021" name="Proc. Natl. Acad. Sci. U.S.A.">
        <title>A Catalog of Tens of Thousands of Viruses from Human Metagenomes Reveals Hidden Associations with Chronic Diseases.</title>
        <authorList>
            <person name="Tisza M.J."/>
            <person name="Buck C.B."/>
        </authorList>
    </citation>
    <scope>NUCLEOTIDE SEQUENCE</scope>
    <source>
        <strain evidence="1">CtOyc4</strain>
    </source>
</reference>
<accession>A0A8S5LQJ5</accession>
<evidence type="ECO:0000313" key="1">
    <source>
        <dbReference type="EMBL" id="DAD72115.1"/>
    </source>
</evidence>